<comment type="caution">
    <text evidence="2">The sequence shown here is derived from an EMBL/GenBank/DDBJ whole genome shotgun (WGS) entry which is preliminary data.</text>
</comment>
<name>A0A2J7TD56_METSI</name>
<accession>A0A2J7TD56</accession>
<proteinExistence type="predicted"/>
<gene>
    <name evidence="2" type="ORF">CR492_17355</name>
</gene>
<dbReference type="RefSeq" id="WP_102844995.1">
    <property type="nucleotide sequence ID" value="NZ_PDZR01000026.1"/>
</dbReference>
<dbReference type="Proteomes" id="UP000236286">
    <property type="component" value="Unassembled WGS sequence"/>
</dbReference>
<dbReference type="AlphaFoldDB" id="A0A2J7TD56"/>
<evidence type="ECO:0000256" key="1">
    <source>
        <dbReference type="SAM" id="MobiDB-lite"/>
    </source>
</evidence>
<organism evidence="2 3">
    <name type="scientific">Methylocella silvestris</name>
    <dbReference type="NCBI Taxonomy" id="199596"/>
    <lineage>
        <taxon>Bacteria</taxon>
        <taxon>Pseudomonadati</taxon>
        <taxon>Pseudomonadota</taxon>
        <taxon>Alphaproteobacteria</taxon>
        <taxon>Hyphomicrobiales</taxon>
        <taxon>Beijerinckiaceae</taxon>
        <taxon>Methylocella</taxon>
    </lineage>
</organism>
<evidence type="ECO:0000313" key="2">
    <source>
        <dbReference type="EMBL" id="PNG24690.1"/>
    </source>
</evidence>
<reference evidence="2 3" key="1">
    <citation type="submission" date="2017-10" db="EMBL/GenBank/DDBJ databases">
        <title>Genome announcement of Methylocella silvestris TVC from permafrost.</title>
        <authorList>
            <person name="Wang J."/>
            <person name="Geng K."/>
            <person name="Ul-Haque F."/>
            <person name="Crombie A.T."/>
            <person name="Street L.E."/>
            <person name="Wookey P.A."/>
            <person name="Murrell J.C."/>
            <person name="Pratscher J."/>
        </authorList>
    </citation>
    <scope>NUCLEOTIDE SEQUENCE [LARGE SCALE GENOMIC DNA]</scope>
    <source>
        <strain evidence="2 3">TVC</strain>
    </source>
</reference>
<evidence type="ECO:0000313" key="3">
    <source>
        <dbReference type="Proteomes" id="UP000236286"/>
    </source>
</evidence>
<dbReference type="EMBL" id="PDZR01000026">
    <property type="protein sequence ID" value="PNG24690.1"/>
    <property type="molecule type" value="Genomic_DNA"/>
</dbReference>
<sequence length="116" mass="13209">MDEDVEQFLAAMAKSADATTHELEIEEAALRALVGAARAEELELLWTQQLDPADEEDIKRYMDWNDKKLIWIWRRLERSRERRVAAGRAYMINSQDSAAPGISTPAKSGARPRKPL</sequence>
<dbReference type="OrthoDB" id="5572147at2"/>
<feature type="region of interest" description="Disordered" evidence="1">
    <location>
        <begin position="95"/>
        <end position="116"/>
    </location>
</feature>
<protein>
    <submittedName>
        <fullName evidence="2">Uncharacterized protein</fullName>
    </submittedName>
</protein>